<dbReference type="Gene3D" id="3.90.180.10">
    <property type="entry name" value="Medium-chain alcohol dehydrogenases, catalytic domain"/>
    <property type="match status" value="1"/>
</dbReference>
<dbReference type="InterPro" id="IPR013154">
    <property type="entry name" value="ADH-like_N"/>
</dbReference>
<dbReference type="InterPro" id="IPR036291">
    <property type="entry name" value="NAD(P)-bd_dom_sf"/>
</dbReference>
<dbReference type="eggNOG" id="KOG1198">
    <property type="taxonomic scope" value="Eukaryota"/>
</dbReference>
<sequence>MARQWILNSQDGFETSLEYQQNVIVPSADELGPTDVLVKIHAASLNYRELVIAGPIGVNGPITPPIVPGCDGAGTVEAVGSSVHEFLPGDRVVTYSGPRLAESAGDDAFSTVVDVPYMMGQGTDGTLRSMGVFHEKALVHAPKSLDWLPGATLTCNWPTAYNALFGLKGREAGPGTWVLVQGTGGVSIATLQAAVAAGATVVATTSSEDKAARLRQLGAAHTLNYRSNPGDWGVQARRLTPEGRGFDIVVDVGGNETLPQSLAAVRVDGQVLVLGQVGGLADNVPIYMALFHTCIIRGFLGGNRTQLKEVIRFIDEKKIVPAVDDVVFELAEAKDAYRRLKERKHFAKVLIRIDQD</sequence>
<organism evidence="3">
    <name type="scientific">Talaromyces marneffei PM1</name>
    <dbReference type="NCBI Taxonomy" id="1077442"/>
    <lineage>
        <taxon>Eukaryota</taxon>
        <taxon>Fungi</taxon>
        <taxon>Dikarya</taxon>
        <taxon>Ascomycota</taxon>
        <taxon>Pezizomycotina</taxon>
        <taxon>Eurotiomycetes</taxon>
        <taxon>Eurotiomycetidae</taxon>
        <taxon>Eurotiales</taxon>
        <taxon>Trichocomaceae</taxon>
        <taxon>Talaromyces</taxon>
        <taxon>Talaromyces sect. Talaromyces</taxon>
    </lineage>
</organism>
<reference evidence="3" key="1">
    <citation type="journal article" date="2014" name="PLoS Genet.">
        <title>Signature Gene Expression Reveals Novel Clues to the Molecular Mechanisms of Dimorphic Transition in Penicillium marneffei.</title>
        <authorList>
            <person name="Yang E."/>
            <person name="Wang G."/>
            <person name="Cai J."/>
            <person name="Woo P.C."/>
            <person name="Lau S.K."/>
            <person name="Yuen K.-Y."/>
            <person name="Chow W.-N."/>
            <person name="Lin X."/>
        </authorList>
    </citation>
    <scope>NUCLEOTIDE SEQUENCE [LARGE SCALE GENOMIC DNA]</scope>
    <source>
        <strain evidence="3">PM1</strain>
    </source>
</reference>
<dbReference type="HOGENOM" id="CLU_026673_3_4_1"/>
<dbReference type="InterPro" id="IPR020843">
    <property type="entry name" value="ER"/>
</dbReference>
<proteinExistence type="predicted"/>
<dbReference type="InterPro" id="IPR011032">
    <property type="entry name" value="GroES-like_sf"/>
</dbReference>
<dbReference type="InterPro" id="IPR052711">
    <property type="entry name" value="Zinc_ADH-like"/>
</dbReference>
<feature type="domain" description="Enoyl reductase (ER)" evidence="2">
    <location>
        <begin position="12"/>
        <end position="351"/>
    </location>
</feature>
<comment type="caution">
    <text evidence="3">The sequence shown here is derived from an EMBL/GenBank/DDBJ whole genome shotgun (WGS) entry which is preliminary data.</text>
</comment>
<dbReference type="GO" id="GO:0016491">
    <property type="term" value="F:oxidoreductase activity"/>
    <property type="evidence" value="ECO:0007669"/>
    <property type="project" value="InterPro"/>
</dbReference>
<dbReference type="SUPFAM" id="SSF51735">
    <property type="entry name" value="NAD(P)-binding Rossmann-fold domains"/>
    <property type="match status" value="1"/>
</dbReference>
<keyword evidence="1" id="KW-0175">Coiled coil</keyword>
<dbReference type="EMBL" id="JPOX01000018">
    <property type="protein sequence ID" value="KFX46485.1"/>
    <property type="molecule type" value="Genomic_DNA"/>
</dbReference>
<dbReference type="InterPro" id="IPR013149">
    <property type="entry name" value="ADH-like_C"/>
</dbReference>
<dbReference type="PANTHER" id="PTHR45033">
    <property type="match status" value="1"/>
</dbReference>
<evidence type="ECO:0000313" key="3">
    <source>
        <dbReference type="EMBL" id="KFX46485.1"/>
    </source>
</evidence>
<protein>
    <submittedName>
        <fullName evidence="3">Zinc-type alcohol dehydrogenase-like protein</fullName>
    </submittedName>
</protein>
<name>A0A093V2X4_TALMA</name>
<evidence type="ECO:0000259" key="2">
    <source>
        <dbReference type="SMART" id="SM00829"/>
    </source>
</evidence>
<dbReference type="SMART" id="SM00829">
    <property type="entry name" value="PKS_ER"/>
    <property type="match status" value="1"/>
</dbReference>
<dbReference type="CDD" id="cd08276">
    <property type="entry name" value="MDR7"/>
    <property type="match status" value="1"/>
</dbReference>
<accession>A0A093V2X4</accession>
<dbReference type="Pfam" id="PF00107">
    <property type="entry name" value="ADH_zinc_N"/>
    <property type="match status" value="1"/>
</dbReference>
<dbReference type="Gene3D" id="3.40.50.720">
    <property type="entry name" value="NAD(P)-binding Rossmann-like Domain"/>
    <property type="match status" value="1"/>
</dbReference>
<dbReference type="AlphaFoldDB" id="A0A093V2X4"/>
<gene>
    <name evidence="3" type="ORF">GQ26_0180090</name>
</gene>
<dbReference type="PANTHER" id="PTHR45033:SF2">
    <property type="entry name" value="ZINC-TYPE ALCOHOL DEHYDROGENASE-LIKE PROTEIN C1773.06C"/>
    <property type="match status" value="1"/>
</dbReference>
<dbReference type="Pfam" id="PF08240">
    <property type="entry name" value="ADH_N"/>
    <property type="match status" value="1"/>
</dbReference>
<feature type="coiled-coil region" evidence="1">
    <location>
        <begin position="323"/>
        <end position="350"/>
    </location>
</feature>
<dbReference type="SUPFAM" id="SSF50129">
    <property type="entry name" value="GroES-like"/>
    <property type="match status" value="1"/>
</dbReference>
<evidence type="ECO:0000256" key="1">
    <source>
        <dbReference type="SAM" id="Coils"/>
    </source>
</evidence>